<evidence type="ECO:0000256" key="2">
    <source>
        <dbReference type="SAM" id="Phobius"/>
    </source>
</evidence>
<name>A0A812TUE7_SYMPI</name>
<gene>
    <name evidence="4" type="ORF">SPIL2461_LOCUS14226</name>
</gene>
<comment type="caution">
    <text evidence="4">The sequence shown here is derived from an EMBL/GenBank/DDBJ whole genome shotgun (WGS) entry which is preliminary data.</text>
</comment>
<keyword evidence="2" id="KW-1133">Transmembrane helix</keyword>
<dbReference type="Pfam" id="PF02225">
    <property type="entry name" value="PA"/>
    <property type="match status" value="1"/>
</dbReference>
<feature type="compositionally biased region" description="Low complexity" evidence="1">
    <location>
        <begin position="29"/>
        <end position="42"/>
    </location>
</feature>
<dbReference type="AlphaFoldDB" id="A0A812TUE7"/>
<dbReference type="EMBL" id="CAJNIZ010032524">
    <property type="protein sequence ID" value="CAE7537979.1"/>
    <property type="molecule type" value="Genomic_DNA"/>
</dbReference>
<sequence length="558" mass="60431">MVKALHSQPLQVDPESGVCHTGDPSAEMSSAIPESGASSSAAGSAAPGIQEFIVERVGMGLVLPAKLLYQLGANICFKPYSRRRSFGLEREPCHCNSFPASGGNSQATQSEIGFVIEAGSVNTMLSPLGAAMSQGDVDLLVAPLWNKSDVKHYDALSSSWTHDEELSKFKGAVVVASAQGTYTVPKAAGEGNQEWVAVVDEGVDLRKAAAQAKKQGATGLIIRCEQALSLEKLAHSANDEEPPELPAVFVTKKVGEALNERGIVLKGCEFKKKYMTEVMRSLGRLGGAGLQHTDKFKNAFQSIGTAILENEKEKAKAPKPVQKVAIKQDTSQGKFKWKVNTNTQYIWSGSGGGATTMQVNYGQKAPPSAMKKKVVEGEDGNETAYVDASADIVPEADIHFRRSIVGTAMVPAEDFKAHTLAQELSEVLLEDEGSAQAQAQEQLSDESDFMIEYNFTEVEVAVSKDNEQELDSDEEVMDEGTVVSKVGVPRRYFWIVALFLVVSTTALAWLLHTNLNSEIKLPEEFRKHADMEEDVALTAPVAEEAVPRLQFLSQRHTW</sequence>
<accession>A0A812TUE7</accession>
<evidence type="ECO:0000259" key="3">
    <source>
        <dbReference type="Pfam" id="PF02225"/>
    </source>
</evidence>
<evidence type="ECO:0000313" key="5">
    <source>
        <dbReference type="Proteomes" id="UP000649617"/>
    </source>
</evidence>
<dbReference type="InterPro" id="IPR003137">
    <property type="entry name" value="PA_domain"/>
</dbReference>
<dbReference type="Proteomes" id="UP000649617">
    <property type="component" value="Unassembled WGS sequence"/>
</dbReference>
<keyword evidence="5" id="KW-1185">Reference proteome</keyword>
<protein>
    <recommendedName>
        <fullName evidence="3">PA domain-containing protein</fullName>
    </recommendedName>
</protein>
<keyword evidence="2" id="KW-0472">Membrane</keyword>
<feature type="domain" description="PA" evidence="3">
    <location>
        <begin position="172"/>
        <end position="258"/>
    </location>
</feature>
<organism evidence="4 5">
    <name type="scientific">Symbiodinium pilosum</name>
    <name type="common">Dinoflagellate</name>
    <dbReference type="NCBI Taxonomy" id="2952"/>
    <lineage>
        <taxon>Eukaryota</taxon>
        <taxon>Sar</taxon>
        <taxon>Alveolata</taxon>
        <taxon>Dinophyceae</taxon>
        <taxon>Suessiales</taxon>
        <taxon>Symbiodiniaceae</taxon>
        <taxon>Symbiodinium</taxon>
    </lineage>
</organism>
<reference evidence="4" key="1">
    <citation type="submission" date="2021-02" db="EMBL/GenBank/DDBJ databases">
        <authorList>
            <person name="Dougan E. K."/>
            <person name="Rhodes N."/>
            <person name="Thang M."/>
            <person name="Chan C."/>
        </authorList>
    </citation>
    <scope>NUCLEOTIDE SEQUENCE</scope>
</reference>
<dbReference type="Gene3D" id="3.50.30.30">
    <property type="match status" value="1"/>
</dbReference>
<feature type="region of interest" description="Disordered" evidence="1">
    <location>
        <begin position="1"/>
        <end position="42"/>
    </location>
</feature>
<proteinExistence type="predicted"/>
<dbReference type="OrthoDB" id="286301at2759"/>
<keyword evidence="2" id="KW-0812">Transmembrane</keyword>
<evidence type="ECO:0000313" key="4">
    <source>
        <dbReference type="EMBL" id="CAE7537979.1"/>
    </source>
</evidence>
<feature type="transmembrane region" description="Helical" evidence="2">
    <location>
        <begin position="492"/>
        <end position="511"/>
    </location>
</feature>
<evidence type="ECO:0000256" key="1">
    <source>
        <dbReference type="SAM" id="MobiDB-lite"/>
    </source>
</evidence>